<accession>A0A316DPE5</accession>
<evidence type="ECO:0000313" key="1">
    <source>
        <dbReference type="EMBL" id="PWK19626.1"/>
    </source>
</evidence>
<keyword evidence="2" id="KW-1185">Reference proteome</keyword>
<gene>
    <name evidence="1" type="ORF">LX78_00975</name>
</gene>
<dbReference type="AlphaFoldDB" id="A0A316DPE5"/>
<dbReference type="OrthoDB" id="7593840at2"/>
<evidence type="ECO:0000313" key="2">
    <source>
        <dbReference type="Proteomes" id="UP000245430"/>
    </source>
</evidence>
<dbReference type="Proteomes" id="UP000245430">
    <property type="component" value="Unassembled WGS sequence"/>
</dbReference>
<dbReference type="EMBL" id="QGGP01000002">
    <property type="protein sequence ID" value="PWK19626.1"/>
    <property type="molecule type" value="Genomic_DNA"/>
</dbReference>
<dbReference type="RefSeq" id="WP_109681513.1">
    <property type="nucleotide sequence ID" value="NZ_QGGP01000002.1"/>
</dbReference>
<reference evidence="1 2" key="1">
    <citation type="submission" date="2018-05" db="EMBL/GenBank/DDBJ databases">
        <title>Genomic Encyclopedia of Archaeal and Bacterial Type Strains, Phase II (KMG-II): from individual species to whole genera.</title>
        <authorList>
            <person name="Goeker M."/>
        </authorList>
    </citation>
    <scope>NUCLEOTIDE SEQUENCE [LARGE SCALE GENOMIC DNA]</scope>
    <source>
        <strain evidence="1 2">DSM 22637</strain>
    </source>
</reference>
<name>A0A316DPE5_9FLAO</name>
<proteinExistence type="predicted"/>
<organism evidence="1 2">
    <name type="scientific">Xanthomarina spongicola</name>
    <dbReference type="NCBI Taxonomy" id="570520"/>
    <lineage>
        <taxon>Bacteria</taxon>
        <taxon>Pseudomonadati</taxon>
        <taxon>Bacteroidota</taxon>
        <taxon>Flavobacteriia</taxon>
        <taxon>Flavobacteriales</taxon>
        <taxon>Flavobacteriaceae</taxon>
        <taxon>Xanthomarina</taxon>
    </lineage>
</organism>
<sequence>MNNKLLFSTKSERNFFVKIIIPSIIVFLFFSQNSYAQYPTTKVKGKFEVYTDSLKQVEYTNVFPIWGQQAYKKGFDIPYPTGIMVNYMYLKQGLLVENLQLGLQTKNVDIPLTPVDFIEFGDNYSSAHSIMVRPDIWVFPFLNVYGILGYGQSTTEVNLTYPIELQSIVEQSVRTAGFGITAAGGIGPVWIALDTNLSWNKPELLEDAVKVSTFGLRVGHNFVYKHKPYRNFGVWVGAMKMKLGSETVGEVKIGDIFPQEVFDRAAEIESNYYDWLNSLNPNNPIDAIKIEKANEILTPIVDRIASADGESIIRYGLDKKAKSEWNGIIGAQFQYNKNWMFRTEAGVIGDRKSLLLSINYRFLL</sequence>
<protein>
    <submittedName>
        <fullName evidence="1">Uncharacterized protein</fullName>
    </submittedName>
</protein>
<comment type="caution">
    <text evidence="1">The sequence shown here is derived from an EMBL/GenBank/DDBJ whole genome shotgun (WGS) entry which is preliminary data.</text>
</comment>